<dbReference type="HAMAP" id="MF_03182">
    <property type="entry name" value="PAN2"/>
    <property type="match status" value="1"/>
</dbReference>
<keyword evidence="6 9" id="KW-0479">Metal-binding</keyword>
<dbReference type="InterPro" id="IPR015943">
    <property type="entry name" value="WD40/YVTN_repeat-like_dom_sf"/>
</dbReference>
<comment type="domain">
    <text evidence="9">The linker, or PAN3 interaction domain (PID), between the WD40 repeats and the pseudo-UCH domain mediates interaction with PAN3.</text>
</comment>
<dbReference type="GO" id="GO:0031251">
    <property type="term" value="C:PAN complex"/>
    <property type="evidence" value="ECO:0007669"/>
    <property type="project" value="UniProtKB-UniRule"/>
</dbReference>
<dbReference type="EMBL" id="LNZH02000151">
    <property type="protein sequence ID" value="OCB89681.1"/>
    <property type="molecule type" value="Genomic_DNA"/>
</dbReference>
<dbReference type="GO" id="GO:0000289">
    <property type="term" value="P:nuclear-transcribed mRNA poly(A) tail shortening"/>
    <property type="evidence" value="ECO:0007669"/>
    <property type="project" value="UniProtKB-UniRule"/>
</dbReference>
<evidence type="ECO:0000256" key="10">
    <source>
        <dbReference type="SAM" id="MobiDB-lite"/>
    </source>
</evidence>
<accession>A0A9Q5I0Z1</accession>
<feature type="region of interest" description="Disordered" evidence="10">
    <location>
        <begin position="1116"/>
        <end position="1158"/>
    </location>
</feature>
<dbReference type="InterPro" id="IPR036397">
    <property type="entry name" value="RNaseH_sf"/>
</dbReference>
<dbReference type="InterPro" id="IPR012337">
    <property type="entry name" value="RNaseH-like_sf"/>
</dbReference>
<dbReference type="GO" id="GO:0046872">
    <property type="term" value="F:metal ion binding"/>
    <property type="evidence" value="ECO:0007669"/>
    <property type="project" value="UniProtKB-KW"/>
</dbReference>
<dbReference type="AlphaFoldDB" id="A0A9Q5I0Z1"/>
<dbReference type="EC" id="3.1.13.4" evidence="9"/>
<feature type="compositionally biased region" description="Polar residues" evidence="10">
    <location>
        <begin position="1148"/>
        <end position="1158"/>
    </location>
</feature>
<keyword evidence="4 9" id="KW-0507">mRNA processing</keyword>
<feature type="compositionally biased region" description="Gly residues" evidence="10">
    <location>
        <begin position="1116"/>
        <end position="1127"/>
    </location>
</feature>
<evidence type="ECO:0000256" key="3">
    <source>
        <dbReference type="ARBA" id="ARBA00022574"/>
    </source>
</evidence>
<feature type="domain" description="USP" evidence="11">
    <location>
        <begin position="473"/>
        <end position="818"/>
    </location>
</feature>
<comment type="activity regulation">
    <text evidence="9">Positively regulated by the regulatory subunit PAN3.</text>
</comment>
<dbReference type="InterPro" id="IPR048841">
    <property type="entry name" value="PAN2_N"/>
</dbReference>
<dbReference type="GO" id="GO:0000932">
    <property type="term" value="C:P-body"/>
    <property type="evidence" value="ECO:0007669"/>
    <property type="project" value="TreeGrafter"/>
</dbReference>
<evidence type="ECO:0000256" key="6">
    <source>
        <dbReference type="ARBA" id="ARBA00022723"/>
    </source>
</evidence>
<dbReference type="PROSITE" id="PS50235">
    <property type="entry name" value="USP_3"/>
    <property type="match status" value="1"/>
</dbReference>
<evidence type="ECO:0000256" key="1">
    <source>
        <dbReference type="ARBA" id="ARBA00004496"/>
    </source>
</evidence>
<dbReference type="CDD" id="cd06143">
    <property type="entry name" value="PAN2_exo"/>
    <property type="match status" value="1"/>
</dbReference>
<evidence type="ECO:0000256" key="2">
    <source>
        <dbReference type="ARBA" id="ARBA00022490"/>
    </source>
</evidence>
<comment type="domain">
    <text evidence="9">Contains a pseudo-UCH domain. This ubiquitin C-terminal hydrolase (UCH)-like or ubiquitin specific protease (USP)-like domain is predicted to be catalytically inactive because it lacks the active site catalytic triad characteristic of thiol proteases, with residues at the equivalent structural positions that are incompatible with catalysis, and it cannot bind ubiquitin. It functions as a structural scaffold for intra- and intermolecular interactions in the complex.</text>
</comment>
<keyword evidence="13" id="KW-1185">Reference proteome</keyword>
<dbReference type="InterPro" id="IPR036322">
    <property type="entry name" value="WD40_repeat_dom_sf"/>
</dbReference>
<sequence length="1158" mass="128333">MSMTYRPIAPIATQNGLYPQPITALAFDPVSDTLWTGNNIGSVVAYYGTQGTRGVQFPVGGDLAVKKIVAGDKYVRALGSAGRGVGQWSKGGANNWYHGSLHTITTFSNSISASPNIAISTGVPELSLINSSTGQLVRQWPSPSLLTHLVSSHTLLLSGSADGCIRTHDIRIGSKGDFGERFVKAHTKGVQGLEVSGNLVFSIGWGLRQGRPFPEPLVKAYDLRNFKALPPVSFSEGPGFINVLPRRASSIVITSTRGLVNIVDTTNPAGGGEFYQLDVNSYISSAAISATGVYLAFGDADGNVQLMTAGDEEGALPFNGFEGQPVEWPDVSEPIPDIEWTDSTPLNSIGMPYYDSLLLSSWTSKFLPANPSYPPPPKIPTQILNSMKVNEFVGYATLPKELQGKRNVVSTDSKKDTGRFRSARPRSGELEPETPVEESLEEIPRAYREVSIQYSKFGVEDFDFAFYNKTEYSGLESHIVNSYTNSLVQTLHYCLPLRRLAESHILTSCNREHCFLCELGFAMRMLSDARGVNCQASNFCKTVGVLAQAYNQISYIDYGRPAHNYSDTIQGFHRFLLDQLSSEGNNFPQNPLIVPSENTTPSMIAAPVTQLLGLDAKTNIFCTSCKGRRQKEGMTHVTDLMFPKSGPTGQQATLDFAIIVRESLLRGNVYKATCPLCKQFSTNESRKSISTEDLPPILALNTSIYESGIPSHRLWIDSRHRQGTFVQPFIEIRGQVEGVDDPEVVQYELRSMIVEVVPQGKKYGHLVSVVKIPESDRHNLKEPWVVFNDFVVTNVSERDALGFPDAWKVPAILYYERVDVRDKLNLDVLPKELDVSILCRDINIAINRDNASIKHELLDMDELPKPGTMVAIDAEFVSMQQEESEYKSDGTKKVLRPARLSLARVSVLRATDGPKLGVPFIDDHIHTSEAIVDYLTEYSGIKYGDLDPHLSWHTLVPLKMAYKKLRLLVDLGCVFIGHGLKKDFRIINLFVPEDRVLDTVDIYFIESRHRRLSLRFLAWAVLKESIQSGEHDSIEDARCALLLFRAFQEYEERGVWDEKLEELYRVGKENNWKPPQASQPATPVPIQNAAVPPIVQTVPMMRNPFGMFPGHMMFGGSPGELHGGQRGHGPPRHMQSGFGPSPLGGGNPSQQNWRRGHR</sequence>
<dbReference type="Gene3D" id="3.90.70.10">
    <property type="entry name" value="Cysteine proteinases"/>
    <property type="match status" value="1"/>
</dbReference>
<keyword evidence="5 9" id="KW-0540">Nuclease</keyword>
<dbReference type="PANTHER" id="PTHR15728:SF0">
    <property type="entry name" value="PAN2-PAN3 DEADENYLATION COMPLEX CATALYTIC SUBUNIT PAN2"/>
    <property type="match status" value="1"/>
</dbReference>
<evidence type="ECO:0000256" key="7">
    <source>
        <dbReference type="ARBA" id="ARBA00022801"/>
    </source>
</evidence>
<proteinExistence type="inferred from homology"/>
<dbReference type="GO" id="GO:0006397">
    <property type="term" value="P:mRNA processing"/>
    <property type="evidence" value="ECO:0007669"/>
    <property type="project" value="UniProtKB-KW"/>
</dbReference>
<comment type="caution">
    <text evidence="9">Lacks conserved residue(s) required for the propagation of feature annotation.</text>
</comment>
<organism evidence="12 13">
    <name type="scientific">Sanghuangporus baumii</name>
    <name type="common">Phellinus baumii</name>
    <dbReference type="NCBI Taxonomy" id="108892"/>
    <lineage>
        <taxon>Eukaryota</taxon>
        <taxon>Fungi</taxon>
        <taxon>Dikarya</taxon>
        <taxon>Basidiomycota</taxon>
        <taxon>Agaricomycotina</taxon>
        <taxon>Agaricomycetes</taxon>
        <taxon>Hymenochaetales</taxon>
        <taxon>Hymenochaetaceae</taxon>
        <taxon>Sanghuangporus</taxon>
    </lineage>
</organism>
<feature type="binding site" evidence="9">
    <location>
        <position position="875"/>
    </location>
    <ligand>
        <name>a divalent metal cation</name>
        <dbReference type="ChEBI" id="CHEBI:60240"/>
        <note>catalytic</note>
    </ligand>
</feature>
<dbReference type="InterPro" id="IPR028889">
    <property type="entry name" value="USP"/>
</dbReference>
<evidence type="ECO:0000256" key="5">
    <source>
        <dbReference type="ARBA" id="ARBA00022722"/>
    </source>
</evidence>
<comment type="subcellular location">
    <subcellularLocation>
        <location evidence="1 9">Cytoplasm</location>
    </subcellularLocation>
</comment>
<keyword evidence="3" id="KW-0853">WD repeat</keyword>
<dbReference type="OrthoDB" id="16516at2759"/>
<evidence type="ECO:0000313" key="12">
    <source>
        <dbReference type="EMBL" id="OCB89681.1"/>
    </source>
</evidence>
<reference evidence="12" key="1">
    <citation type="submission" date="2016-06" db="EMBL/GenBank/DDBJ databases">
        <title>Draft Genome sequence of the fungus Inonotus baumii.</title>
        <authorList>
            <person name="Zhu H."/>
            <person name="Lin W."/>
        </authorList>
    </citation>
    <scope>NUCLEOTIDE SEQUENCE</scope>
    <source>
        <strain evidence="12">821</strain>
    </source>
</reference>
<dbReference type="GO" id="GO:0003676">
    <property type="term" value="F:nucleic acid binding"/>
    <property type="evidence" value="ECO:0007669"/>
    <property type="project" value="InterPro"/>
</dbReference>
<comment type="similarity">
    <text evidence="9">Belongs to the peptidase C19 family. PAN2 subfamily.</text>
</comment>
<dbReference type="SUPFAM" id="SSF54001">
    <property type="entry name" value="Cysteine proteinases"/>
    <property type="match status" value="1"/>
</dbReference>
<comment type="catalytic activity">
    <reaction evidence="9">
        <text>Exonucleolytic cleavage of poly(A) to 5'-AMP.</text>
        <dbReference type="EC" id="3.1.13.4"/>
    </reaction>
</comment>
<feature type="binding site" evidence="9">
    <location>
        <position position="983"/>
    </location>
    <ligand>
        <name>a divalent metal cation</name>
        <dbReference type="ChEBI" id="CHEBI:60240"/>
        <note>catalytic</note>
    </ligand>
</feature>
<evidence type="ECO:0000256" key="9">
    <source>
        <dbReference type="HAMAP-Rule" id="MF_03182"/>
    </source>
</evidence>
<feature type="region of interest" description="Disordered" evidence="10">
    <location>
        <begin position="406"/>
        <end position="436"/>
    </location>
</feature>
<dbReference type="SMART" id="SM00479">
    <property type="entry name" value="EXOIII"/>
    <property type="match status" value="1"/>
</dbReference>
<dbReference type="Pfam" id="PF00929">
    <property type="entry name" value="RNase_T"/>
    <property type="match status" value="1"/>
</dbReference>
<evidence type="ECO:0000313" key="13">
    <source>
        <dbReference type="Proteomes" id="UP000757232"/>
    </source>
</evidence>
<dbReference type="Gene3D" id="3.30.420.10">
    <property type="entry name" value="Ribonuclease H-like superfamily/Ribonuclease H"/>
    <property type="match status" value="1"/>
</dbReference>
<comment type="subunit">
    <text evidence="9">Forms a heterotrimer with an asymmetric homodimer of the regulatory subunit PAN3 to form the poly(A)-nuclease (PAN) deadenylation complex.</text>
</comment>
<dbReference type="FunFam" id="3.30.420.10:FF:000028">
    <property type="entry name" value="PAN2-PAN3 deadenylation complex catalytic subunit PAN2"/>
    <property type="match status" value="1"/>
</dbReference>
<feature type="binding site" evidence="9">
    <location>
        <position position="873"/>
    </location>
    <ligand>
        <name>a divalent metal cation</name>
        <dbReference type="ChEBI" id="CHEBI:60240"/>
        <note>catalytic</note>
    </ligand>
</feature>
<keyword evidence="2 9" id="KW-0963">Cytoplasm</keyword>
<name>A0A9Q5I0Z1_SANBA</name>
<dbReference type="SUPFAM" id="SSF53098">
    <property type="entry name" value="Ribonuclease H-like"/>
    <property type="match status" value="1"/>
</dbReference>
<dbReference type="PANTHER" id="PTHR15728">
    <property type="entry name" value="DEADENYLATION COMPLEX CATALYTIC SUBUNIT PAN2"/>
    <property type="match status" value="1"/>
</dbReference>
<dbReference type="InterPro" id="IPR030843">
    <property type="entry name" value="PAN2"/>
</dbReference>
<dbReference type="InterPro" id="IPR013520">
    <property type="entry name" value="Ribonucl_H"/>
</dbReference>
<dbReference type="Pfam" id="PF13423">
    <property type="entry name" value="UCH_1"/>
    <property type="match status" value="1"/>
</dbReference>
<dbReference type="InterPro" id="IPR050785">
    <property type="entry name" value="PAN2-PAN3_catalytic_subunit"/>
</dbReference>
<dbReference type="Pfam" id="PF20770">
    <property type="entry name" value="PAN2_N"/>
    <property type="match status" value="1"/>
</dbReference>
<protein>
    <recommendedName>
        <fullName evidence="9">PAN2-PAN3 deadenylation complex catalytic subunit PAN2</fullName>
        <ecNumber evidence="9">3.1.13.4</ecNumber>
    </recommendedName>
    <alternativeName>
        <fullName evidence="9">PAB1P-dependent poly(A)-specific ribonuclease</fullName>
    </alternativeName>
    <alternativeName>
        <fullName evidence="9">Poly(A)-nuclease deadenylation complex subunit 2</fullName>
        <shortName evidence="9">PAN deadenylation complex subunit 2</shortName>
    </alternativeName>
</protein>
<evidence type="ECO:0000256" key="8">
    <source>
        <dbReference type="ARBA" id="ARBA00022839"/>
    </source>
</evidence>
<dbReference type="Gene3D" id="2.130.10.10">
    <property type="entry name" value="YVTN repeat-like/Quinoprotein amine dehydrogenase"/>
    <property type="match status" value="1"/>
</dbReference>
<dbReference type="InterPro" id="IPR028881">
    <property type="entry name" value="PAN2_UCH_dom"/>
</dbReference>
<dbReference type="Proteomes" id="UP000757232">
    <property type="component" value="Unassembled WGS sequence"/>
</dbReference>
<dbReference type="InterPro" id="IPR038765">
    <property type="entry name" value="Papain-like_cys_pep_sf"/>
</dbReference>
<keyword evidence="7 9" id="KW-0378">Hydrolase</keyword>
<evidence type="ECO:0000259" key="11">
    <source>
        <dbReference type="PROSITE" id="PS50235"/>
    </source>
</evidence>
<dbReference type="SUPFAM" id="SSF50978">
    <property type="entry name" value="WD40 repeat-like"/>
    <property type="match status" value="1"/>
</dbReference>
<evidence type="ECO:0000256" key="4">
    <source>
        <dbReference type="ARBA" id="ARBA00022664"/>
    </source>
</evidence>
<gene>
    <name evidence="9" type="primary">PAN2</name>
    <name evidence="12" type="ORF">A7U60_g3158</name>
</gene>
<keyword evidence="8 9" id="KW-0269">Exonuclease</keyword>
<comment type="cofactor">
    <cofactor evidence="9">
        <name>a divalent metal cation</name>
        <dbReference type="ChEBI" id="CHEBI:60240"/>
    </cofactor>
    <text evidence="9">Binds 2 metal cations per subunit in the catalytic exonuclease domain.</text>
</comment>
<comment type="function">
    <text evidence="9">Catalytic subunit of the poly(A)-nuclease (PAN) deadenylation complex, one of two cytoplasmic mRNA deadenylases involved in mRNA turnover. PAN specifically shortens poly(A) tails of RNA and the activity is stimulated by poly(A)-binding protein PAB1. PAN deadenylation is followed by rapid degradation of the shortened mRNA tails by the CCR4-NOT complex. Deadenylated mRNAs are then degraded by two alternative mechanisms, namely exosome-mediated 3'-5' exonucleolytic degradation, or deadenlyation-dependent mRNA decaping and subsequent 5'-3' exonucleolytic degradation by XRN1. May also be involved in post-transcriptional maturation of mRNA poly(A) tails.</text>
</comment>
<comment type="caution">
    <text evidence="12">The sequence shown here is derived from an EMBL/GenBank/DDBJ whole genome shotgun (WGS) entry which is preliminary data.</text>
</comment>
<feature type="binding site" evidence="9">
    <location>
        <position position="1036"/>
    </location>
    <ligand>
        <name>a divalent metal cation</name>
        <dbReference type="ChEBI" id="CHEBI:60240"/>
        <note>catalytic</note>
    </ligand>
</feature>
<dbReference type="GO" id="GO:0004535">
    <property type="term" value="F:poly(A)-specific ribonuclease activity"/>
    <property type="evidence" value="ECO:0007669"/>
    <property type="project" value="UniProtKB-UniRule"/>
</dbReference>